<dbReference type="PANTHER" id="PTHR47566">
    <property type="match status" value="1"/>
</dbReference>
<dbReference type="Gene3D" id="3.80.10.10">
    <property type="entry name" value="Ribonuclease Inhibitor"/>
    <property type="match status" value="1"/>
</dbReference>
<evidence type="ECO:0000256" key="2">
    <source>
        <dbReference type="ARBA" id="ARBA00022737"/>
    </source>
</evidence>
<dbReference type="InterPro" id="IPR052574">
    <property type="entry name" value="CDIRP"/>
</dbReference>
<evidence type="ECO:0000259" key="3">
    <source>
        <dbReference type="Pfam" id="PF13004"/>
    </source>
</evidence>
<dbReference type="Gene3D" id="2.60.40.10">
    <property type="entry name" value="Immunoglobulins"/>
    <property type="match status" value="2"/>
</dbReference>
<comment type="caution">
    <text evidence="4">The sequence shown here is derived from an EMBL/GenBank/DDBJ whole genome shotgun (WGS) entry which is preliminary data.</text>
</comment>
<sequence length="549" mass="60537">MKKILFSLALMSALLVSCEKPENGENNPEPTPEPEYSISISPTELTFGAEGGEQSVTVTSSEGWYLDGESDWCEVSASYGSNGDKVTFSADPYENTAKERTATFIFYCGDKEVKLVVTQEAKVYSISVEPKELTFEVEGGKKEITITSSENWSLSEAPEWITLSENEGENGAVVTVTVEYNNETDIRSGDMIFICGDKDAKVIVTQQADDSPIIQFKDPYFLAALLETYTVFWNDAKYEVDIDKNNDGQISEKEAASVEVLDLEKAEDQYGNDIRNADELKYFTSLKYLTLSVNKQLTSLDLSKNTALTELYCNFNQLTSLDVSGCAALKYLNCDYSELTSIDVSGCAALEVLRCYSNQLTSLDVSGCAALEYLELSFNNQLTSLDVSGCAALKYLNCYSNQLTSLDLSKNTALTELSCGKNQLTSLDLSNNTALTSLSCSTNQLTSLDLSNNTALTSLYCSTNQLTSLDLTNNTALERLECYSNDITSLDVSMCRGLEVFKPVSRGNSVNYDTKLPLESLKIYKYHIIDADDMSAIEEVYGDIIEYVE</sequence>
<dbReference type="PANTHER" id="PTHR47566:SF1">
    <property type="entry name" value="PROTEIN NUD1"/>
    <property type="match status" value="1"/>
</dbReference>
<dbReference type="GO" id="GO:0035591">
    <property type="term" value="F:signaling adaptor activity"/>
    <property type="evidence" value="ECO:0007669"/>
    <property type="project" value="TreeGrafter"/>
</dbReference>
<feature type="domain" description="BACON" evidence="3">
    <location>
        <begin position="69"/>
        <end position="120"/>
    </location>
</feature>
<dbReference type="Pfam" id="PF13004">
    <property type="entry name" value="BACON"/>
    <property type="match status" value="2"/>
</dbReference>
<keyword evidence="1" id="KW-0433">Leucine-rich repeat</keyword>
<dbReference type="CDD" id="cd14948">
    <property type="entry name" value="BACON"/>
    <property type="match status" value="2"/>
</dbReference>
<dbReference type="PROSITE" id="PS51257">
    <property type="entry name" value="PROKAR_LIPOPROTEIN"/>
    <property type="match status" value="1"/>
</dbReference>
<name>A0A9E2L4L8_9BACT</name>
<reference evidence="4" key="2">
    <citation type="submission" date="2021-04" db="EMBL/GenBank/DDBJ databases">
        <authorList>
            <person name="Gilroy R."/>
        </authorList>
    </citation>
    <scope>NUCLEOTIDE SEQUENCE</scope>
    <source>
        <strain evidence="4">G3-2149</strain>
    </source>
</reference>
<dbReference type="SUPFAM" id="SSF52058">
    <property type="entry name" value="L domain-like"/>
    <property type="match status" value="1"/>
</dbReference>
<dbReference type="Proteomes" id="UP000823865">
    <property type="component" value="Unassembled WGS sequence"/>
</dbReference>
<gene>
    <name evidence="4" type="ORF">H9789_03390</name>
</gene>
<dbReference type="AlphaFoldDB" id="A0A9E2L4L8"/>
<dbReference type="InterPro" id="IPR024361">
    <property type="entry name" value="BACON"/>
</dbReference>
<dbReference type="InterPro" id="IPR013783">
    <property type="entry name" value="Ig-like_fold"/>
</dbReference>
<organism evidence="4 5">
    <name type="scientific">Candidatus Paraprevotella stercoravium</name>
    <dbReference type="NCBI Taxonomy" id="2838725"/>
    <lineage>
        <taxon>Bacteria</taxon>
        <taxon>Pseudomonadati</taxon>
        <taxon>Bacteroidota</taxon>
        <taxon>Bacteroidia</taxon>
        <taxon>Bacteroidales</taxon>
        <taxon>Prevotellaceae</taxon>
        <taxon>Paraprevotella</taxon>
    </lineage>
</organism>
<accession>A0A9E2L4L8</accession>
<protein>
    <submittedName>
        <fullName evidence="4">Leucine-rich repeat domain-containing protein</fullName>
    </submittedName>
</protein>
<dbReference type="EMBL" id="JAHLFU010000062">
    <property type="protein sequence ID" value="MBU3852866.1"/>
    <property type="molecule type" value="Genomic_DNA"/>
</dbReference>
<reference evidence="4" key="1">
    <citation type="journal article" date="2021" name="PeerJ">
        <title>Extensive microbial diversity within the chicken gut microbiome revealed by metagenomics and culture.</title>
        <authorList>
            <person name="Gilroy R."/>
            <person name="Ravi A."/>
            <person name="Getino M."/>
            <person name="Pursley I."/>
            <person name="Horton D.L."/>
            <person name="Alikhan N.F."/>
            <person name="Baker D."/>
            <person name="Gharbi K."/>
            <person name="Hall N."/>
            <person name="Watson M."/>
            <person name="Adriaenssens E.M."/>
            <person name="Foster-Nyarko E."/>
            <person name="Jarju S."/>
            <person name="Secka A."/>
            <person name="Antonio M."/>
            <person name="Oren A."/>
            <person name="Chaudhuri R.R."/>
            <person name="La Ragione R."/>
            <person name="Hildebrand F."/>
            <person name="Pallen M.J."/>
        </authorList>
    </citation>
    <scope>NUCLEOTIDE SEQUENCE</scope>
    <source>
        <strain evidence="4">G3-2149</strain>
    </source>
</reference>
<evidence type="ECO:0000313" key="5">
    <source>
        <dbReference type="Proteomes" id="UP000823865"/>
    </source>
</evidence>
<keyword evidence="2" id="KW-0677">Repeat</keyword>
<feature type="domain" description="BACON" evidence="3">
    <location>
        <begin position="151"/>
        <end position="206"/>
    </location>
</feature>
<evidence type="ECO:0000256" key="1">
    <source>
        <dbReference type="ARBA" id="ARBA00022614"/>
    </source>
</evidence>
<dbReference type="Pfam" id="PF12799">
    <property type="entry name" value="LRR_4"/>
    <property type="match status" value="1"/>
</dbReference>
<dbReference type="InterPro" id="IPR032675">
    <property type="entry name" value="LRR_dom_sf"/>
</dbReference>
<dbReference type="InterPro" id="IPR025875">
    <property type="entry name" value="Leu-rich_rpt_4"/>
</dbReference>
<proteinExistence type="predicted"/>
<evidence type="ECO:0000313" key="4">
    <source>
        <dbReference type="EMBL" id="MBU3852866.1"/>
    </source>
</evidence>